<evidence type="ECO:0000313" key="3">
    <source>
        <dbReference type="EMBL" id="QIV87355.1"/>
    </source>
</evidence>
<dbReference type="SUPFAM" id="SSF53254">
    <property type="entry name" value="Phosphoglycerate mutase-like"/>
    <property type="match status" value="1"/>
</dbReference>
<feature type="active site" description="Tele-phosphohistidine intermediate" evidence="1">
    <location>
        <position position="10"/>
    </location>
</feature>
<dbReference type="Pfam" id="PF00300">
    <property type="entry name" value="His_Phos_1"/>
    <property type="match status" value="1"/>
</dbReference>
<dbReference type="PANTHER" id="PTHR48100:SF1">
    <property type="entry name" value="HISTIDINE PHOSPHATASE FAMILY PROTEIN-RELATED"/>
    <property type="match status" value="1"/>
</dbReference>
<reference evidence="3 4" key="1">
    <citation type="submission" date="2018-09" db="EMBL/GenBank/DDBJ databases">
        <title>Glutamicibacter mishrai S5-52T (LMG 29155T = KCTC 39846T).</title>
        <authorList>
            <person name="Das S.K."/>
        </authorList>
    </citation>
    <scope>NUCLEOTIDE SEQUENCE [LARGE SCALE GENOMIC DNA]</scope>
    <source>
        <strain evidence="3 4">S5-52</strain>
    </source>
</reference>
<protein>
    <submittedName>
        <fullName evidence="3">Histidine phosphatase family protein</fullName>
    </submittedName>
</protein>
<gene>
    <name evidence="3" type="ORF">D3791_09610</name>
</gene>
<proteinExistence type="predicted"/>
<name>A0A6H0SLY6_9MICC</name>
<keyword evidence="4" id="KW-1185">Reference proteome</keyword>
<feature type="binding site" evidence="2">
    <location>
        <position position="59"/>
    </location>
    <ligand>
        <name>substrate</name>
    </ligand>
</feature>
<evidence type="ECO:0000256" key="2">
    <source>
        <dbReference type="PIRSR" id="PIRSR613078-2"/>
    </source>
</evidence>
<dbReference type="InterPro" id="IPR013078">
    <property type="entry name" value="His_Pase_superF_clade-1"/>
</dbReference>
<dbReference type="AlphaFoldDB" id="A0A6H0SLY6"/>
<dbReference type="EMBL" id="CP032549">
    <property type="protein sequence ID" value="QIV87355.1"/>
    <property type="molecule type" value="Genomic_DNA"/>
</dbReference>
<feature type="binding site" evidence="2">
    <location>
        <begin position="9"/>
        <end position="16"/>
    </location>
    <ligand>
        <name>substrate</name>
    </ligand>
</feature>
<dbReference type="InterPro" id="IPR050275">
    <property type="entry name" value="PGM_Phosphatase"/>
</dbReference>
<dbReference type="CDD" id="cd07067">
    <property type="entry name" value="HP_PGM_like"/>
    <property type="match status" value="1"/>
</dbReference>
<sequence>MDTALVLIRHGLTDWNLAGRLQGRTDIPLNDTGRGQARGVGRELVGQGFSLILASPLGRAQETAALIAEELNAETGQPVPDLIERGFGPLEGRIMAEVSDEESVSLQSQLEPIDDILRRAIPALIDLSVEHAGKKVAVVSHGATMRAIRDALAGTKLPRGVENGEIIQINIQRLNELAEELDLVSC</sequence>
<dbReference type="PANTHER" id="PTHR48100">
    <property type="entry name" value="BROAD-SPECIFICITY PHOSPHATASE YOR283W-RELATED"/>
    <property type="match status" value="1"/>
</dbReference>
<dbReference type="InterPro" id="IPR029033">
    <property type="entry name" value="His_PPase_superfam"/>
</dbReference>
<dbReference type="Proteomes" id="UP000502331">
    <property type="component" value="Chromosome"/>
</dbReference>
<dbReference type="SMART" id="SM00855">
    <property type="entry name" value="PGAM"/>
    <property type="match status" value="1"/>
</dbReference>
<dbReference type="Gene3D" id="3.40.50.1240">
    <property type="entry name" value="Phosphoglycerate mutase-like"/>
    <property type="match status" value="1"/>
</dbReference>
<dbReference type="GO" id="GO:0005737">
    <property type="term" value="C:cytoplasm"/>
    <property type="evidence" value="ECO:0007669"/>
    <property type="project" value="TreeGrafter"/>
</dbReference>
<dbReference type="GO" id="GO:0016791">
    <property type="term" value="F:phosphatase activity"/>
    <property type="evidence" value="ECO:0007669"/>
    <property type="project" value="TreeGrafter"/>
</dbReference>
<feature type="active site" description="Proton donor/acceptor" evidence="1">
    <location>
        <position position="84"/>
    </location>
</feature>
<evidence type="ECO:0000313" key="4">
    <source>
        <dbReference type="Proteomes" id="UP000502331"/>
    </source>
</evidence>
<accession>A0A6H0SLY6</accession>
<organism evidence="3 4">
    <name type="scientific">Glutamicibacter mishrai</name>
    <dbReference type="NCBI Taxonomy" id="1775880"/>
    <lineage>
        <taxon>Bacteria</taxon>
        <taxon>Bacillati</taxon>
        <taxon>Actinomycetota</taxon>
        <taxon>Actinomycetes</taxon>
        <taxon>Micrococcales</taxon>
        <taxon>Micrococcaceae</taxon>
        <taxon>Glutamicibacter</taxon>
    </lineage>
</organism>
<evidence type="ECO:0000256" key="1">
    <source>
        <dbReference type="PIRSR" id="PIRSR613078-1"/>
    </source>
</evidence>